<proteinExistence type="predicted"/>
<dbReference type="Proteomes" id="UP000266172">
    <property type="component" value="Unassembled WGS sequence"/>
</dbReference>
<comment type="caution">
    <text evidence="1">The sequence shown here is derived from an EMBL/GenBank/DDBJ whole genome shotgun (WGS) entry which is preliminary data.</text>
</comment>
<reference evidence="1 2" key="1">
    <citation type="submission" date="2018-08" db="EMBL/GenBank/DDBJ databases">
        <title>A genome reference for cultivated species of the human gut microbiota.</title>
        <authorList>
            <person name="Zou Y."/>
            <person name="Xue W."/>
            <person name="Luo G."/>
        </authorList>
    </citation>
    <scope>NUCLEOTIDE SEQUENCE [LARGE SCALE GENOMIC DNA]</scope>
    <source>
        <strain evidence="1 2">AF22-12AC</strain>
    </source>
</reference>
<gene>
    <name evidence="1" type="ORF">DWX93_15820</name>
</gene>
<accession>A0A395V790</accession>
<evidence type="ECO:0000313" key="1">
    <source>
        <dbReference type="EMBL" id="RGS36376.1"/>
    </source>
</evidence>
<dbReference type="RefSeq" id="WP_118098532.1">
    <property type="nucleotide sequence ID" value="NZ_QRVL01000023.1"/>
</dbReference>
<evidence type="ECO:0000313" key="2">
    <source>
        <dbReference type="Proteomes" id="UP000266172"/>
    </source>
</evidence>
<organism evidence="1 2">
    <name type="scientific">Roseburia hominis</name>
    <dbReference type="NCBI Taxonomy" id="301301"/>
    <lineage>
        <taxon>Bacteria</taxon>
        <taxon>Bacillati</taxon>
        <taxon>Bacillota</taxon>
        <taxon>Clostridia</taxon>
        <taxon>Lachnospirales</taxon>
        <taxon>Lachnospiraceae</taxon>
        <taxon>Roseburia</taxon>
    </lineage>
</organism>
<name>A0A395V790_9FIRM</name>
<sequence>MPKLNTKSYYYEVIYTTYTLHGKTCAKDVKIGAGHPYPEKKSTAPVAVTAVTKKIVSKTLPLAEYLEAEETRYAGASPKLGIISFYNGHYALISDCYINKKLVTDQEYAPDRAIAIFNPELAQIETEEAIKTAKHCYLVKYVPGGTMVNEKTGMEHPSVDYNYPVLVVASFAKNQYIGLKIEADALQVRKVEQVMSTLGTAVPEQVDFDILELCSGESVIFEMTDSIAAYHVIDSVGDDFYRINAQKFNAELG</sequence>
<protein>
    <submittedName>
        <fullName evidence="1">Uncharacterized protein</fullName>
    </submittedName>
</protein>
<dbReference type="EMBL" id="QRVL01000023">
    <property type="protein sequence ID" value="RGS36376.1"/>
    <property type="molecule type" value="Genomic_DNA"/>
</dbReference>
<dbReference type="AlphaFoldDB" id="A0A395V790"/>